<dbReference type="EMBL" id="JARPOI010000005">
    <property type="protein sequence ID" value="KAJ9180878.1"/>
    <property type="molecule type" value="Genomic_DNA"/>
</dbReference>
<accession>A0ABQ9MPR8</accession>
<keyword evidence="2" id="KW-1185">Reference proteome</keyword>
<proteinExistence type="predicted"/>
<gene>
    <name evidence="1" type="ORF">P3X46_009070</name>
</gene>
<reference evidence="1" key="1">
    <citation type="journal article" date="2023" name="Plant Biotechnol. J.">
        <title>Chromosome-level wild Hevea brasiliensis genome provides new tools for genomic-assisted breeding and valuable loci to elevate rubber yield.</title>
        <authorList>
            <person name="Cheng H."/>
            <person name="Song X."/>
            <person name="Hu Y."/>
            <person name="Wu T."/>
            <person name="Yang Q."/>
            <person name="An Z."/>
            <person name="Feng S."/>
            <person name="Deng Z."/>
            <person name="Wu W."/>
            <person name="Zeng X."/>
            <person name="Tu M."/>
            <person name="Wang X."/>
            <person name="Huang H."/>
        </authorList>
    </citation>
    <scope>NUCLEOTIDE SEQUENCE</scope>
    <source>
        <strain evidence="1">MT/VB/25A 57/8</strain>
    </source>
</reference>
<comment type="caution">
    <text evidence="1">The sequence shown here is derived from an EMBL/GenBank/DDBJ whole genome shotgun (WGS) entry which is preliminary data.</text>
</comment>
<feature type="non-terminal residue" evidence="1">
    <location>
        <position position="1"/>
    </location>
</feature>
<name>A0ABQ9MPR8_HEVBR</name>
<evidence type="ECO:0000313" key="1">
    <source>
        <dbReference type="EMBL" id="KAJ9180878.1"/>
    </source>
</evidence>
<protein>
    <recommendedName>
        <fullName evidence="3">Secreted protein</fullName>
    </recommendedName>
</protein>
<evidence type="ECO:0000313" key="2">
    <source>
        <dbReference type="Proteomes" id="UP001174677"/>
    </source>
</evidence>
<organism evidence="1 2">
    <name type="scientific">Hevea brasiliensis</name>
    <name type="common">Para rubber tree</name>
    <name type="synonym">Siphonia brasiliensis</name>
    <dbReference type="NCBI Taxonomy" id="3981"/>
    <lineage>
        <taxon>Eukaryota</taxon>
        <taxon>Viridiplantae</taxon>
        <taxon>Streptophyta</taxon>
        <taxon>Embryophyta</taxon>
        <taxon>Tracheophyta</taxon>
        <taxon>Spermatophyta</taxon>
        <taxon>Magnoliopsida</taxon>
        <taxon>eudicotyledons</taxon>
        <taxon>Gunneridae</taxon>
        <taxon>Pentapetalae</taxon>
        <taxon>rosids</taxon>
        <taxon>fabids</taxon>
        <taxon>Malpighiales</taxon>
        <taxon>Euphorbiaceae</taxon>
        <taxon>Crotonoideae</taxon>
        <taxon>Micrandreae</taxon>
        <taxon>Hevea</taxon>
    </lineage>
</organism>
<dbReference type="Proteomes" id="UP001174677">
    <property type="component" value="Chromosome 5"/>
</dbReference>
<sequence length="107" mass="12051">LLFCIFTSFTSTWRESFSFSHYSSCSSNPILSALVSSLSLFTFLLSFCCWSSNCFICSCSCEFSVFAFCSESSRRLSASSNRMFWQGLLSSNSVVECSRFLSALHLR</sequence>
<evidence type="ECO:0008006" key="3">
    <source>
        <dbReference type="Google" id="ProtNLM"/>
    </source>
</evidence>